<keyword evidence="2" id="KW-1185">Reference proteome</keyword>
<evidence type="ECO:0000313" key="1">
    <source>
        <dbReference type="EMBL" id="KAI9389418.1"/>
    </source>
</evidence>
<protein>
    <submittedName>
        <fullName evidence="1">Uncharacterized protein</fullName>
    </submittedName>
</protein>
<comment type="caution">
    <text evidence="1">The sequence shown here is derived from an EMBL/GenBank/DDBJ whole genome shotgun (WGS) entry which is preliminary data.</text>
</comment>
<evidence type="ECO:0000313" key="2">
    <source>
        <dbReference type="Proteomes" id="UP000006729"/>
    </source>
</evidence>
<dbReference type="EMBL" id="CM009297">
    <property type="protein sequence ID" value="KAI9389418.1"/>
    <property type="molecule type" value="Genomic_DNA"/>
</dbReference>
<name>A0ACC0SJK7_POPTR</name>
<proteinExistence type="predicted"/>
<sequence length="47" mass="5104">MIRPFIFILIVLILKPGPAWWVDLGPGQPGPGIGPDLSKNPRGELAR</sequence>
<dbReference type="Proteomes" id="UP000006729">
    <property type="component" value="Chromosome 8"/>
</dbReference>
<reference evidence="1 2" key="1">
    <citation type="journal article" date="2006" name="Science">
        <title>The genome of black cottonwood, Populus trichocarpa (Torr. &amp; Gray).</title>
        <authorList>
            <person name="Tuskan G.A."/>
            <person name="Difazio S."/>
            <person name="Jansson S."/>
            <person name="Bohlmann J."/>
            <person name="Grigoriev I."/>
            <person name="Hellsten U."/>
            <person name="Putnam N."/>
            <person name="Ralph S."/>
            <person name="Rombauts S."/>
            <person name="Salamov A."/>
            <person name="Schein J."/>
            <person name="Sterck L."/>
            <person name="Aerts A."/>
            <person name="Bhalerao R.R."/>
            <person name="Bhalerao R.P."/>
            <person name="Blaudez D."/>
            <person name="Boerjan W."/>
            <person name="Brun A."/>
            <person name="Brunner A."/>
            <person name="Busov V."/>
            <person name="Campbell M."/>
            <person name="Carlson J."/>
            <person name="Chalot M."/>
            <person name="Chapman J."/>
            <person name="Chen G.L."/>
            <person name="Cooper D."/>
            <person name="Coutinho P.M."/>
            <person name="Couturier J."/>
            <person name="Covert S."/>
            <person name="Cronk Q."/>
            <person name="Cunningham R."/>
            <person name="Davis J."/>
            <person name="Degroeve S."/>
            <person name="Dejardin A."/>
            <person name="Depamphilis C."/>
            <person name="Detter J."/>
            <person name="Dirks B."/>
            <person name="Dubchak I."/>
            <person name="Duplessis S."/>
            <person name="Ehlting J."/>
            <person name="Ellis B."/>
            <person name="Gendler K."/>
            <person name="Goodstein D."/>
            <person name="Gribskov M."/>
            <person name="Grimwood J."/>
            <person name="Groover A."/>
            <person name="Gunter L."/>
            <person name="Hamberger B."/>
            <person name="Heinze B."/>
            <person name="Helariutta Y."/>
            <person name="Henrissat B."/>
            <person name="Holligan D."/>
            <person name="Holt R."/>
            <person name="Huang W."/>
            <person name="Islam-Faridi N."/>
            <person name="Jones S."/>
            <person name="Jones-Rhoades M."/>
            <person name="Jorgensen R."/>
            <person name="Joshi C."/>
            <person name="Kangasjarvi J."/>
            <person name="Karlsson J."/>
            <person name="Kelleher C."/>
            <person name="Kirkpatrick R."/>
            <person name="Kirst M."/>
            <person name="Kohler A."/>
            <person name="Kalluri U."/>
            <person name="Larimer F."/>
            <person name="Leebens-Mack J."/>
            <person name="Leple J.C."/>
            <person name="Locascio P."/>
            <person name="Lou Y."/>
            <person name="Lucas S."/>
            <person name="Martin F."/>
            <person name="Montanini B."/>
            <person name="Napoli C."/>
            <person name="Nelson D.R."/>
            <person name="Nelson C."/>
            <person name="Nieminen K."/>
            <person name="Nilsson O."/>
            <person name="Pereda V."/>
            <person name="Peter G."/>
            <person name="Philippe R."/>
            <person name="Pilate G."/>
            <person name="Poliakov A."/>
            <person name="Razumovskaya J."/>
            <person name="Richardson P."/>
            <person name="Rinaldi C."/>
            <person name="Ritland K."/>
            <person name="Rouze P."/>
            <person name="Ryaboy D."/>
            <person name="Schmutz J."/>
            <person name="Schrader J."/>
            <person name="Segerman B."/>
            <person name="Shin H."/>
            <person name="Siddiqui A."/>
            <person name="Sterky F."/>
            <person name="Terry A."/>
            <person name="Tsai C.J."/>
            <person name="Uberbacher E."/>
            <person name="Unneberg P."/>
            <person name="Vahala J."/>
            <person name="Wall K."/>
            <person name="Wessler S."/>
            <person name="Yang G."/>
            <person name="Yin T."/>
            <person name="Douglas C."/>
            <person name="Marra M."/>
            <person name="Sandberg G."/>
            <person name="Van de Peer Y."/>
            <person name="Rokhsar D."/>
        </authorList>
    </citation>
    <scope>NUCLEOTIDE SEQUENCE [LARGE SCALE GENOMIC DNA]</scope>
    <source>
        <strain evidence="2">cv. Nisqually</strain>
    </source>
</reference>
<organism evidence="1 2">
    <name type="scientific">Populus trichocarpa</name>
    <name type="common">Western balsam poplar</name>
    <name type="synonym">Populus balsamifera subsp. trichocarpa</name>
    <dbReference type="NCBI Taxonomy" id="3694"/>
    <lineage>
        <taxon>Eukaryota</taxon>
        <taxon>Viridiplantae</taxon>
        <taxon>Streptophyta</taxon>
        <taxon>Embryophyta</taxon>
        <taxon>Tracheophyta</taxon>
        <taxon>Spermatophyta</taxon>
        <taxon>Magnoliopsida</taxon>
        <taxon>eudicotyledons</taxon>
        <taxon>Gunneridae</taxon>
        <taxon>Pentapetalae</taxon>
        <taxon>rosids</taxon>
        <taxon>fabids</taxon>
        <taxon>Malpighiales</taxon>
        <taxon>Salicaceae</taxon>
        <taxon>Saliceae</taxon>
        <taxon>Populus</taxon>
    </lineage>
</organism>
<accession>A0ACC0SJK7</accession>
<gene>
    <name evidence="1" type="ORF">POPTR_008G043250v4</name>
</gene>